<dbReference type="PANTHER" id="PTHR42718:SF46">
    <property type="entry name" value="BLR6921 PROTEIN"/>
    <property type="match status" value="1"/>
</dbReference>
<keyword evidence="4 7" id="KW-0812">Transmembrane</keyword>
<keyword evidence="5 7" id="KW-1133">Transmembrane helix</keyword>
<feature type="transmembrane region" description="Helical" evidence="7">
    <location>
        <begin position="323"/>
        <end position="341"/>
    </location>
</feature>
<keyword evidence="11" id="KW-1185">Reference proteome</keyword>
<dbReference type="PROSITE" id="PS50850">
    <property type="entry name" value="MFS"/>
    <property type="match status" value="1"/>
</dbReference>
<evidence type="ECO:0000256" key="1">
    <source>
        <dbReference type="ARBA" id="ARBA00004651"/>
    </source>
</evidence>
<dbReference type="RefSeq" id="WP_043064026.1">
    <property type="nucleotide sequence ID" value="NZ_BJOA01000010.1"/>
</dbReference>
<reference evidence="9 11" key="1">
    <citation type="submission" date="2015-07" db="EMBL/GenBank/DDBJ databases">
        <title>Fjat-14205 dsm 2895.</title>
        <authorList>
            <person name="Liu B."/>
            <person name="Wang J."/>
            <person name="Zhu Y."/>
            <person name="Liu G."/>
            <person name="Chen Q."/>
            <person name="Chen Z."/>
            <person name="Lan J."/>
            <person name="Che J."/>
            <person name="Ge C."/>
            <person name="Shi H."/>
            <person name="Pan Z."/>
            <person name="Liu X."/>
        </authorList>
    </citation>
    <scope>NUCLEOTIDE SEQUENCE [LARGE SCALE GENOMIC DNA]</scope>
    <source>
        <strain evidence="9 11">DSM 2895</strain>
    </source>
</reference>
<protein>
    <submittedName>
        <fullName evidence="9">MFS transporter</fullName>
    </submittedName>
    <submittedName>
        <fullName evidence="10">Predicted arabinose efflux permease, MFS family</fullName>
    </submittedName>
</protein>
<name>A0A0D1WJB6_ANEMI</name>
<feature type="domain" description="Major facilitator superfamily (MFS) profile" evidence="8">
    <location>
        <begin position="9"/>
        <end position="435"/>
    </location>
</feature>
<dbReference type="PANTHER" id="PTHR42718">
    <property type="entry name" value="MAJOR FACILITATOR SUPERFAMILY MULTIDRUG TRANSPORTER MFSC"/>
    <property type="match status" value="1"/>
</dbReference>
<evidence type="ECO:0000259" key="8">
    <source>
        <dbReference type="PROSITE" id="PS50850"/>
    </source>
</evidence>
<dbReference type="Proteomes" id="UP000037269">
    <property type="component" value="Unassembled WGS sequence"/>
</dbReference>
<dbReference type="Pfam" id="PF07690">
    <property type="entry name" value="MFS_1"/>
    <property type="match status" value="1"/>
</dbReference>
<organism evidence="9 11">
    <name type="scientific">Aneurinibacillus migulanus</name>
    <name type="common">Bacillus migulanus</name>
    <dbReference type="NCBI Taxonomy" id="47500"/>
    <lineage>
        <taxon>Bacteria</taxon>
        <taxon>Bacillati</taxon>
        <taxon>Bacillota</taxon>
        <taxon>Bacilli</taxon>
        <taxon>Bacillales</taxon>
        <taxon>Paenibacillaceae</taxon>
        <taxon>Aneurinibacillus group</taxon>
        <taxon>Aneurinibacillus</taxon>
    </lineage>
</organism>
<feature type="transmembrane region" description="Helical" evidence="7">
    <location>
        <begin position="380"/>
        <end position="405"/>
    </location>
</feature>
<evidence type="ECO:0000313" key="12">
    <source>
        <dbReference type="Proteomes" id="UP000182836"/>
    </source>
</evidence>
<accession>A0A0D1WJB6</accession>
<evidence type="ECO:0000256" key="4">
    <source>
        <dbReference type="ARBA" id="ARBA00022692"/>
    </source>
</evidence>
<evidence type="ECO:0000256" key="2">
    <source>
        <dbReference type="ARBA" id="ARBA00022448"/>
    </source>
</evidence>
<dbReference type="SUPFAM" id="SSF103473">
    <property type="entry name" value="MFS general substrate transporter"/>
    <property type="match status" value="1"/>
</dbReference>
<dbReference type="GeneID" id="42306188"/>
<dbReference type="STRING" id="47500.AF333_13500"/>
<dbReference type="PRINTS" id="PR01036">
    <property type="entry name" value="TCRTETB"/>
</dbReference>
<dbReference type="Proteomes" id="UP000182836">
    <property type="component" value="Unassembled WGS sequence"/>
</dbReference>
<feature type="transmembrane region" description="Helical" evidence="7">
    <location>
        <begin position="257"/>
        <end position="281"/>
    </location>
</feature>
<dbReference type="InterPro" id="IPR036259">
    <property type="entry name" value="MFS_trans_sf"/>
</dbReference>
<feature type="transmembrane region" description="Helical" evidence="7">
    <location>
        <begin position="100"/>
        <end position="121"/>
    </location>
</feature>
<feature type="transmembrane region" description="Helical" evidence="7">
    <location>
        <begin position="347"/>
        <end position="368"/>
    </location>
</feature>
<feature type="transmembrane region" description="Helical" evidence="7">
    <location>
        <begin position="75"/>
        <end position="94"/>
    </location>
</feature>
<dbReference type="AlphaFoldDB" id="A0A0D1WJB6"/>
<keyword evidence="6 7" id="KW-0472">Membrane</keyword>
<feature type="transmembrane region" description="Helical" evidence="7">
    <location>
        <begin position="164"/>
        <end position="184"/>
    </location>
</feature>
<comment type="subcellular location">
    <subcellularLocation>
        <location evidence="1">Cell membrane</location>
        <topology evidence="1">Multi-pass membrane protein</topology>
    </subcellularLocation>
</comment>
<evidence type="ECO:0000313" key="11">
    <source>
        <dbReference type="Proteomes" id="UP000037269"/>
    </source>
</evidence>
<dbReference type="Gene3D" id="1.20.1250.20">
    <property type="entry name" value="MFS general substrate transporter like domains"/>
    <property type="match status" value="1"/>
</dbReference>
<feature type="transmembrane region" description="Helical" evidence="7">
    <location>
        <begin position="7"/>
        <end position="29"/>
    </location>
</feature>
<keyword evidence="2" id="KW-0813">Transport</keyword>
<feature type="transmembrane region" description="Helical" evidence="7">
    <location>
        <begin position="133"/>
        <end position="152"/>
    </location>
</feature>
<dbReference type="OrthoDB" id="102502at2"/>
<proteinExistence type="predicted"/>
<feature type="transmembrane region" description="Helical" evidence="7">
    <location>
        <begin position="293"/>
        <end position="311"/>
    </location>
</feature>
<feature type="transmembrane region" description="Helical" evidence="7">
    <location>
        <begin position="411"/>
        <end position="430"/>
    </location>
</feature>
<evidence type="ECO:0000313" key="9">
    <source>
        <dbReference type="EMBL" id="KON96341.1"/>
    </source>
</evidence>
<keyword evidence="3" id="KW-1003">Cell membrane</keyword>
<dbReference type="EMBL" id="LGUG01000004">
    <property type="protein sequence ID" value="KON96341.1"/>
    <property type="molecule type" value="Genomic_DNA"/>
</dbReference>
<sequence length="443" mass="47892">MSRNKEYILILSLLMGTILVPINSTMIAVGLSSISDFFNESIASISWIVTIYLIVMAVTQPIAGKLGDIYGNRRMYIWGISLFLLASVGCAFSPNVLLLIVFRSLQAIGGALLTPNSMAIVRHTVEKGRLAKVLGLLGMGMGLGAALGPLIGSVLIDSFGWQSIFWVNVPFLLFAFLSAIFIIPNVDTTNPVPLDIPGAIYLAISFTLFILLTHPHRPITYFMMGACLLTFSYLFVRREKRAPAPLIHFGLFHNRTFTSANLSILLSNFTMYAILLMMPLLMTSQFQLSTSQSGLILSCFSISMSVAGWIGGHITSKFGSRKIISLSFACMTGANLLFFFLSDVRSISYLVLTLLWGGLAIGIGTPGMQTSSLESVDKSMAGIASGIFSTFRYFGSMVASTLVGLVLNSHILFMALLLASVLGIITAQGIGRRASVTPVSNTR</sequence>
<dbReference type="InterPro" id="IPR011701">
    <property type="entry name" value="MFS"/>
</dbReference>
<gene>
    <name evidence="9" type="ORF">AF333_13500</name>
    <name evidence="10" type="ORF">SAMN04487909_102240</name>
</gene>
<evidence type="ECO:0000256" key="3">
    <source>
        <dbReference type="ARBA" id="ARBA00022475"/>
    </source>
</evidence>
<evidence type="ECO:0000256" key="7">
    <source>
        <dbReference type="SAM" id="Phobius"/>
    </source>
</evidence>
<dbReference type="PATRIC" id="fig|47500.12.peg.1699"/>
<dbReference type="EMBL" id="FNED01000002">
    <property type="protein sequence ID" value="SDI24111.1"/>
    <property type="molecule type" value="Genomic_DNA"/>
</dbReference>
<feature type="transmembrane region" description="Helical" evidence="7">
    <location>
        <begin position="196"/>
        <end position="213"/>
    </location>
</feature>
<feature type="transmembrane region" description="Helical" evidence="7">
    <location>
        <begin position="219"/>
        <end position="236"/>
    </location>
</feature>
<dbReference type="InterPro" id="IPR020846">
    <property type="entry name" value="MFS_dom"/>
</dbReference>
<feature type="transmembrane region" description="Helical" evidence="7">
    <location>
        <begin position="41"/>
        <end position="63"/>
    </location>
</feature>
<dbReference type="CDD" id="cd17321">
    <property type="entry name" value="MFS_MMR_MDR_like"/>
    <property type="match status" value="1"/>
</dbReference>
<evidence type="ECO:0000256" key="6">
    <source>
        <dbReference type="ARBA" id="ARBA00023136"/>
    </source>
</evidence>
<evidence type="ECO:0000256" key="5">
    <source>
        <dbReference type="ARBA" id="ARBA00022989"/>
    </source>
</evidence>
<reference evidence="10 12" key="2">
    <citation type="submission" date="2016-10" db="EMBL/GenBank/DDBJ databases">
        <authorList>
            <person name="de Groot N.N."/>
        </authorList>
    </citation>
    <scope>NUCLEOTIDE SEQUENCE [LARGE SCALE GENOMIC DNA]</scope>
    <source>
        <strain evidence="10 12">DSM 2895</strain>
    </source>
</reference>
<dbReference type="Gene3D" id="1.20.1720.10">
    <property type="entry name" value="Multidrug resistance protein D"/>
    <property type="match status" value="1"/>
</dbReference>
<dbReference type="GO" id="GO:0005886">
    <property type="term" value="C:plasma membrane"/>
    <property type="evidence" value="ECO:0007669"/>
    <property type="project" value="UniProtKB-SubCell"/>
</dbReference>
<dbReference type="GO" id="GO:0022857">
    <property type="term" value="F:transmembrane transporter activity"/>
    <property type="evidence" value="ECO:0007669"/>
    <property type="project" value="InterPro"/>
</dbReference>
<evidence type="ECO:0000313" key="10">
    <source>
        <dbReference type="EMBL" id="SDI24111.1"/>
    </source>
</evidence>